<evidence type="ECO:0000256" key="2">
    <source>
        <dbReference type="ARBA" id="ARBA00022737"/>
    </source>
</evidence>
<accession>A0A1I8B0B5</accession>
<name>A0A1I8B0B5_MELHA</name>
<proteinExistence type="predicted"/>
<dbReference type="AlphaFoldDB" id="A0A1I8B0B5"/>
<evidence type="ECO:0000313" key="9">
    <source>
        <dbReference type="WBParaSite" id="MhA1_Contig1137.frz3.gene13"/>
    </source>
</evidence>
<dbReference type="PROSITE" id="PS00028">
    <property type="entry name" value="ZINC_FINGER_C2H2_1"/>
    <property type="match status" value="3"/>
</dbReference>
<evidence type="ECO:0000259" key="7">
    <source>
        <dbReference type="PROSITE" id="PS50157"/>
    </source>
</evidence>
<keyword evidence="6" id="KW-1133">Transmembrane helix</keyword>
<dbReference type="SMART" id="SM00355">
    <property type="entry name" value="ZnF_C2H2"/>
    <property type="match status" value="13"/>
</dbReference>
<organism evidence="8 9">
    <name type="scientific">Meloidogyne hapla</name>
    <name type="common">Root-knot nematode worm</name>
    <dbReference type="NCBI Taxonomy" id="6305"/>
    <lineage>
        <taxon>Eukaryota</taxon>
        <taxon>Metazoa</taxon>
        <taxon>Ecdysozoa</taxon>
        <taxon>Nematoda</taxon>
        <taxon>Chromadorea</taxon>
        <taxon>Rhabditida</taxon>
        <taxon>Tylenchina</taxon>
        <taxon>Tylenchomorpha</taxon>
        <taxon>Tylenchoidea</taxon>
        <taxon>Meloidogynidae</taxon>
        <taxon>Meloidogyninae</taxon>
        <taxon>Meloidogyne</taxon>
    </lineage>
</organism>
<keyword evidence="6" id="KW-0812">Transmembrane</keyword>
<evidence type="ECO:0000256" key="1">
    <source>
        <dbReference type="ARBA" id="ARBA00022723"/>
    </source>
</evidence>
<dbReference type="PROSITE" id="PS50157">
    <property type="entry name" value="ZINC_FINGER_C2H2_2"/>
    <property type="match status" value="2"/>
</dbReference>
<dbReference type="WBParaSite" id="MhA1_Contig1137.frz3.gene13">
    <property type="protein sequence ID" value="MhA1_Contig1137.frz3.gene13"/>
    <property type="gene ID" value="MhA1_Contig1137.frz3.gene13"/>
</dbReference>
<evidence type="ECO:0000313" key="8">
    <source>
        <dbReference type="Proteomes" id="UP000095281"/>
    </source>
</evidence>
<dbReference type="Proteomes" id="UP000095281">
    <property type="component" value="Unplaced"/>
</dbReference>
<keyword evidence="4" id="KW-0862">Zinc</keyword>
<dbReference type="GO" id="GO:0008270">
    <property type="term" value="F:zinc ion binding"/>
    <property type="evidence" value="ECO:0007669"/>
    <property type="project" value="UniProtKB-KW"/>
</dbReference>
<evidence type="ECO:0000256" key="3">
    <source>
        <dbReference type="ARBA" id="ARBA00022771"/>
    </source>
</evidence>
<reference evidence="9" key="1">
    <citation type="submission" date="2016-11" db="UniProtKB">
        <authorList>
            <consortium name="WormBaseParasite"/>
        </authorList>
    </citation>
    <scope>IDENTIFICATION</scope>
</reference>
<evidence type="ECO:0000256" key="5">
    <source>
        <dbReference type="PROSITE-ProRule" id="PRU00042"/>
    </source>
</evidence>
<feature type="domain" description="C2H2-type" evidence="7">
    <location>
        <begin position="448"/>
        <end position="472"/>
    </location>
</feature>
<evidence type="ECO:0000256" key="4">
    <source>
        <dbReference type="ARBA" id="ARBA00022833"/>
    </source>
</evidence>
<feature type="transmembrane region" description="Helical" evidence="6">
    <location>
        <begin position="70"/>
        <end position="93"/>
    </location>
</feature>
<protein>
    <submittedName>
        <fullName evidence="9">C2H2-type domain-containing protein</fullName>
    </submittedName>
</protein>
<dbReference type="PANTHER" id="PTHR24379">
    <property type="entry name" value="KRAB AND ZINC FINGER DOMAIN-CONTAINING"/>
    <property type="match status" value="1"/>
</dbReference>
<keyword evidence="1" id="KW-0479">Metal-binding</keyword>
<keyword evidence="2" id="KW-0677">Repeat</keyword>
<dbReference type="PANTHER" id="PTHR24379:SF121">
    <property type="entry name" value="C2H2-TYPE DOMAIN-CONTAINING PROTEIN"/>
    <property type="match status" value="1"/>
</dbReference>
<evidence type="ECO:0000256" key="6">
    <source>
        <dbReference type="SAM" id="Phobius"/>
    </source>
</evidence>
<keyword evidence="3 5" id="KW-0863">Zinc-finger</keyword>
<keyword evidence="6" id="KW-0472">Membrane</keyword>
<feature type="domain" description="C2H2-type" evidence="7">
    <location>
        <begin position="384"/>
        <end position="406"/>
    </location>
</feature>
<dbReference type="OMA" id="MHENDGI"/>
<keyword evidence="8" id="KW-1185">Reference proteome</keyword>
<dbReference type="InterPro" id="IPR013087">
    <property type="entry name" value="Znf_C2H2_type"/>
</dbReference>
<sequence length="888" mass="102037">MHENDGIVCKWPPDYVGAPSLSKGNNKHGTLQKKQTIKTECDISIEGQNSTINNQKKISHENVIGSSINAVGGVVLILRFIFNVIFNIFKYILNTPVNPFMNKKFGCFLNVTKNARISGSFSKSSSVSAKNICKFSCRWCSLLFWSGPAGLLLHKLRHHARMDKQRLTLYKELLLERLDWKPPKPSIENTVSSSIISATPSFDSPINEELVAQITTPRNLPYRCRHCPYSTDQILRLQKHENKHIFKAEHHCQQCSYSCRSMHILMQHSRLHEIESTSSSTTSLSSFAFPNAVSPSHERQPMPSDNFTQDVQQHCSSAISARRGFYRRETNFCPHCPYKSKHNCDMKAHLKAILDFIKFLPFLFEMIIFNFSFKLNMHVERRKFACRHCTYSTMRQNALIAHEKLHQVNITDKGACRRVKWIYAKENGKRSAHLGCQMRILRSGWHFYRCSIVECGAEFAFCSELVRHSRHHHFAWWKKKNGIVGWALSTKNLVRCTICGFRTTLEMRMRDHEAVHQNDECKNVRSVGGVFNCRDCPYSTANYAKFWNHRQKHKRTNRFSCSLCSFSSGSIQCYIEHSKLHGISKIETGETVDKTIKNIKMEAIEMDGNIIETLGDDANKLSPALVSASSTSLHHLSSGDLPTFRKHKFQEQFGAIVPVIAQLKKNVNLINETETSDKVLLKLHLQMHKRGGIRPYSCNLCTFRCFSAESLHSHLSLHSRSFTSNVDKNDDKQQHSLKTSSSRFYQCSQCNFKCVELDSFLLHRKEHVQLLQQRLMTIIKRSANDNGLVKENKPRFSRSARSDKQHFCTKCSFRCDSIQAFSLHMEHHQTNNGCQSGIFSCSICDYNSNTKNVVIFHEKNHHLDVPLTSLCQRIELQKEEKNKQISSS</sequence>
<dbReference type="Gene3D" id="3.30.160.60">
    <property type="entry name" value="Classic Zinc Finger"/>
    <property type="match status" value="4"/>
</dbReference>